<feature type="signal peptide" evidence="1">
    <location>
        <begin position="1"/>
        <end position="32"/>
    </location>
</feature>
<protein>
    <submittedName>
        <fullName evidence="2">DUF3515 domain-containing protein</fullName>
    </submittedName>
</protein>
<comment type="caution">
    <text evidence="2">The sequence shown here is derived from an EMBL/GenBank/DDBJ whole genome shotgun (WGS) entry which is preliminary data.</text>
</comment>
<sequence length="166" mass="17823">MTVRRPVSSRMRGVVASALAVLTLVLAGCSGAVEVDSPDVDARTRAACARFLDQVPEKVGDQARRKTEPASAPAAAWGDPPIVVTCGVGMPDDFDAFSRCQEVNGVGWYIPEEASTDQGSDVQMTTIGYRPTVRIDLPAEYRPPADVLVEISDVVKGTLVRTRRCF</sequence>
<name>A0A4Q4ZAT9_9ACTN</name>
<dbReference type="PROSITE" id="PS51257">
    <property type="entry name" value="PROKAR_LIPOPROTEIN"/>
    <property type="match status" value="1"/>
</dbReference>
<accession>A0A4Q4ZAT9</accession>
<keyword evidence="1" id="KW-0732">Signal</keyword>
<dbReference type="InterPro" id="IPR021903">
    <property type="entry name" value="DUF3515"/>
</dbReference>
<evidence type="ECO:0000256" key="1">
    <source>
        <dbReference type="SAM" id="SignalP"/>
    </source>
</evidence>
<dbReference type="OrthoDB" id="3213819at2"/>
<dbReference type="AlphaFoldDB" id="A0A4Q4ZAT9"/>
<organism evidence="2 3">
    <name type="scientific">Nocardioides guangzhouensis</name>
    <dbReference type="NCBI Taxonomy" id="2497878"/>
    <lineage>
        <taxon>Bacteria</taxon>
        <taxon>Bacillati</taxon>
        <taxon>Actinomycetota</taxon>
        <taxon>Actinomycetes</taxon>
        <taxon>Propionibacteriales</taxon>
        <taxon>Nocardioidaceae</taxon>
        <taxon>Nocardioides</taxon>
    </lineage>
</organism>
<keyword evidence="3" id="KW-1185">Reference proteome</keyword>
<reference evidence="2 3" key="1">
    <citation type="submission" date="2019-01" db="EMBL/GenBank/DDBJ databases">
        <title>Nocardioides guangzhouensis sp. nov., an actinobacterium isolated from soil.</title>
        <authorList>
            <person name="Fu Y."/>
            <person name="Cai Y."/>
            <person name="Lin Z."/>
            <person name="Chen P."/>
        </authorList>
    </citation>
    <scope>NUCLEOTIDE SEQUENCE [LARGE SCALE GENOMIC DNA]</scope>
    <source>
        <strain evidence="2 3">130</strain>
    </source>
</reference>
<proteinExistence type="predicted"/>
<dbReference type="RefSeq" id="WP_134718841.1">
    <property type="nucleotide sequence ID" value="NZ_SDKM01000022.1"/>
</dbReference>
<dbReference type="EMBL" id="SDKM01000022">
    <property type="protein sequence ID" value="RYP84645.1"/>
    <property type="molecule type" value="Genomic_DNA"/>
</dbReference>
<feature type="chain" id="PRO_5020736902" evidence="1">
    <location>
        <begin position="33"/>
        <end position="166"/>
    </location>
</feature>
<evidence type="ECO:0000313" key="3">
    <source>
        <dbReference type="Proteomes" id="UP000295198"/>
    </source>
</evidence>
<dbReference type="Pfam" id="PF12028">
    <property type="entry name" value="DUF3515"/>
    <property type="match status" value="1"/>
</dbReference>
<gene>
    <name evidence="2" type="ORF">EKO23_15390</name>
</gene>
<evidence type="ECO:0000313" key="2">
    <source>
        <dbReference type="EMBL" id="RYP84645.1"/>
    </source>
</evidence>
<dbReference type="Proteomes" id="UP000295198">
    <property type="component" value="Unassembled WGS sequence"/>
</dbReference>